<dbReference type="EMBL" id="VAHF01000005">
    <property type="protein sequence ID" value="TXG60822.1"/>
    <property type="molecule type" value="Genomic_DNA"/>
</dbReference>
<dbReference type="Proteomes" id="UP000323000">
    <property type="component" value="Chromosome 5"/>
</dbReference>
<gene>
    <name evidence="2" type="ORF">EZV62_012185</name>
</gene>
<reference evidence="3" key="1">
    <citation type="journal article" date="2019" name="Gigascience">
        <title>De novo genome assembly of the endangered Acer yangbiense, a plant species with extremely small populations endemic to Yunnan Province, China.</title>
        <authorList>
            <person name="Yang J."/>
            <person name="Wariss H.M."/>
            <person name="Tao L."/>
            <person name="Zhang R."/>
            <person name="Yun Q."/>
            <person name="Hollingsworth P."/>
            <person name="Dao Z."/>
            <person name="Luo G."/>
            <person name="Guo H."/>
            <person name="Ma Y."/>
            <person name="Sun W."/>
        </authorList>
    </citation>
    <scope>NUCLEOTIDE SEQUENCE [LARGE SCALE GENOMIC DNA]</scope>
    <source>
        <strain evidence="3">cv. Malutang</strain>
    </source>
</reference>
<dbReference type="OrthoDB" id="657187at2759"/>
<protein>
    <submittedName>
        <fullName evidence="2">Uncharacterized protein</fullName>
    </submittedName>
</protein>
<evidence type="ECO:0000313" key="2">
    <source>
        <dbReference type="EMBL" id="TXG60822.1"/>
    </source>
</evidence>
<organism evidence="2 3">
    <name type="scientific">Acer yangbiense</name>
    <dbReference type="NCBI Taxonomy" id="1000413"/>
    <lineage>
        <taxon>Eukaryota</taxon>
        <taxon>Viridiplantae</taxon>
        <taxon>Streptophyta</taxon>
        <taxon>Embryophyta</taxon>
        <taxon>Tracheophyta</taxon>
        <taxon>Spermatophyta</taxon>
        <taxon>Magnoliopsida</taxon>
        <taxon>eudicotyledons</taxon>
        <taxon>Gunneridae</taxon>
        <taxon>Pentapetalae</taxon>
        <taxon>rosids</taxon>
        <taxon>malvids</taxon>
        <taxon>Sapindales</taxon>
        <taxon>Sapindaceae</taxon>
        <taxon>Hippocastanoideae</taxon>
        <taxon>Acereae</taxon>
        <taxon>Acer</taxon>
    </lineage>
</organism>
<evidence type="ECO:0000256" key="1">
    <source>
        <dbReference type="SAM" id="MobiDB-lite"/>
    </source>
</evidence>
<dbReference type="AlphaFoldDB" id="A0A5C7HXD5"/>
<sequence>MEQDHDSILSPSSLKQKLKHSLPLSSCFTKSRLYHHHHHEPQPRLTRTSSGSAPHIKFKYRNFISRNFGGGGGGGPKHTRRHSYTDFSYDAMSYALNFDEGGDDKDSDESPLRNFTSRLPRSPVNEFQCVVVD</sequence>
<accession>A0A5C7HXD5</accession>
<evidence type="ECO:0000313" key="3">
    <source>
        <dbReference type="Proteomes" id="UP000323000"/>
    </source>
</evidence>
<keyword evidence="3" id="KW-1185">Reference proteome</keyword>
<feature type="region of interest" description="Disordered" evidence="1">
    <location>
        <begin position="33"/>
        <end position="53"/>
    </location>
</feature>
<name>A0A5C7HXD5_9ROSI</name>
<proteinExistence type="predicted"/>
<dbReference type="PANTHER" id="PTHR33168">
    <property type="entry name" value="STRESS INDUCED PROTEIN-RELATED"/>
    <property type="match status" value="1"/>
</dbReference>
<comment type="caution">
    <text evidence="2">The sequence shown here is derived from an EMBL/GenBank/DDBJ whole genome shotgun (WGS) entry which is preliminary data.</text>
</comment>